<proteinExistence type="predicted"/>
<gene>
    <name evidence="2" type="ORF">I570_04023</name>
    <name evidence="1" type="ORF">OMU_02145</name>
</gene>
<dbReference type="AlphaFoldDB" id="A0AAV3IU25"/>
<evidence type="ECO:0000313" key="2">
    <source>
        <dbReference type="EMBL" id="EOU16874.1"/>
    </source>
</evidence>
<reference evidence="2 4" key="2">
    <citation type="submission" date="2013-03" db="EMBL/GenBank/DDBJ databases">
        <title>The Genome Sequence of Enterococcus avium ATCC_14025 (PacBio/Illumina hybrid assembly).</title>
        <authorList>
            <consortium name="The Broad Institute Genomics Platform"/>
            <consortium name="The Broad Institute Genome Sequencing Center for Infectious Disease"/>
            <person name="Earl A."/>
            <person name="Russ C."/>
            <person name="Gilmore M."/>
            <person name="Surin D."/>
            <person name="Walker B."/>
            <person name="Young S."/>
            <person name="Zeng Q."/>
            <person name="Gargeya S."/>
            <person name="Fitzgerald M."/>
            <person name="Haas B."/>
            <person name="Abouelleil A."/>
            <person name="Allen A.W."/>
            <person name="Alvarado L."/>
            <person name="Arachchi H.M."/>
            <person name="Berlin A.M."/>
            <person name="Chapman S.B."/>
            <person name="Gainer-Dewar J."/>
            <person name="Goldberg J."/>
            <person name="Griggs A."/>
            <person name="Gujja S."/>
            <person name="Hansen M."/>
            <person name="Howarth C."/>
            <person name="Imamovic A."/>
            <person name="Ireland A."/>
            <person name="Larimer J."/>
            <person name="McCowan C."/>
            <person name="Murphy C."/>
            <person name="Pearson M."/>
            <person name="Poon T.W."/>
            <person name="Priest M."/>
            <person name="Roberts A."/>
            <person name="Saif S."/>
            <person name="Shea T."/>
            <person name="Sisk P."/>
            <person name="Sykes S."/>
            <person name="Wortman J."/>
            <person name="Nusbaum C."/>
            <person name="Birren B."/>
        </authorList>
    </citation>
    <scope>NUCLEOTIDE SEQUENCE [LARGE SCALE GENOMIC DNA]</scope>
    <source>
        <strain evidence="2 4">ATCC 14025</strain>
    </source>
</reference>
<evidence type="ECO:0000313" key="4">
    <source>
        <dbReference type="Proteomes" id="UP000014107"/>
    </source>
</evidence>
<organism evidence="2 4">
    <name type="scientific">Enterococcus avium ATCC 14025</name>
    <dbReference type="NCBI Taxonomy" id="1140002"/>
    <lineage>
        <taxon>Bacteria</taxon>
        <taxon>Bacillati</taxon>
        <taxon>Bacillota</taxon>
        <taxon>Bacilli</taxon>
        <taxon>Lactobacillales</taxon>
        <taxon>Enterococcaceae</taxon>
        <taxon>Enterococcus</taxon>
    </lineage>
</organism>
<evidence type="ECO:0000313" key="1">
    <source>
        <dbReference type="EMBL" id="EOT45721.1"/>
    </source>
</evidence>
<comment type="caution">
    <text evidence="2">The sequence shown here is derived from an EMBL/GenBank/DDBJ whole genome shotgun (WGS) entry which is preliminary data.</text>
</comment>
<reference evidence="1 3" key="1">
    <citation type="submission" date="2013-03" db="EMBL/GenBank/DDBJ databases">
        <title>The Genome Sequence of Enterococcus avium ATCC_14025 (Illumina only assembly).</title>
        <authorList>
            <consortium name="The Broad Institute Genomics Platform"/>
            <consortium name="The Broad Institute Genome Sequencing Center for Infectious Disease"/>
            <person name="Earl A."/>
            <person name="Russ C."/>
            <person name="Gilmore M."/>
            <person name="Surin D."/>
            <person name="Walker B."/>
            <person name="Young S."/>
            <person name="Zeng Q."/>
            <person name="Gargeya S."/>
            <person name="Fitzgerald M."/>
            <person name="Haas B."/>
            <person name="Abouelleil A."/>
            <person name="Allen A.W."/>
            <person name="Alvarado L."/>
            <person name="Arachchi H.M."/>
            <person name="Berlin A.M."/>
            <person name="Chapman S.B."/>
            <person name="Gainer-Dewar J."/>
            <person name="Goldberg J."/>
            <person name="Griggs A."/>
            <person name="Gujja S."/>
            <person name="Hansen M."/>
            <person name="Howarth C."/>
            <person name="Imamovic A."/>
            <person name="Ireland A."/>
            <person name="Larimer J."/>
            <person name="McCowan C."/>
            <person name="Murphy C."/>
            <person name="Pearson M."/>
            <person name="Poon T.W."/>
            <person name="Priest M."/>
            <person name="Roberts A."/>
            <person name="Saif S."/>
            <person name="Shea T."/>
            <person name="Sisk P."/>
            <person name="Sykes S."/>
            <person name="Wortman J."/>
            <person name="Nusbaum C."/>
            <person name="Birren B."/>
        </authorList>
    </citation>
    <scope>NUCLEOTIDE SEQUENCE [LARGE SCALE GENOMIC DNA]</scope>
    <source>
        <strain evidence="1 3">ATCC 14025</strain>
    </source>
</reference>
<dbReference type="Proteomes" id="UP000014107">
    <property type="component" value="Unassembled WGS sequence"/>
</dbReference>
<accession>A0AAV3IU25</accession>
<name>A0AAV3IU25_ENTAV</name>
<dbReference type="RefSeq" id="WP_016180056.1">
    <property type="nucleotide sequence ID" value="NZ_KE136363.1"/>
</dbReference>
<evidence type="ECO:0000313" key="3">
    <source>
        <dbReference type="Proteomes" id="UP000014104"/>
    </source>
</evidence>
<keyword evidence="3" id="KW-1185">Reference proteome</keyword>
<sequence>MKLKELIEHHTLKVVLCGHCECGERKYDLITDQNLAYPPIHESTILEVKPELLEVEG</sequence>
<protein>
    <submittedName>
        <fullName evidence="2">Uncharacterized protein</fullName>
    </submittedName>
</protein>
<dbReference type="EMBL" id="AHYV01000019">
    <property type="protein sequence ID" value="EOT45721.1"/>
    <property type="molecule type" value="Genomic_DNA"/>
</dbReference>
<dbReference type="Proteomes" id="UP000014104">
    <property type="component" value="Unassembled WGS sequence"/>
</dbReference>
<dbReference type="EMBL" id="ASWL01000008">
    <property type="protein sequence ID" value="EOU16874.1"/>
    <property type="molecule type" value="Genomic_DNA"/>
</dbReference>